<dbReference type="Gene3D" id="3.40.50.150">
    <property type="entry name" value="Vaccinia Virus protein VP39"/>
    <property type="match status" value="1"/>
</dbReference>
<dbReference type="AlphaFoldDB" id="A0A098M2I6"/>
<accession>A0A098M2I6</accession>
<evidence type="ECO:0000313" key="1">
    <source>
        <dbReference type="EMBL" id="KGE16574.1"/>
    </source>
</evidence>
<keyword evidence="1" id="KW-0808">Transferase</keyword>
<comment type="caution">
    <text evidence="1">The sequence shown here is derived from an EMBL/GenBank/DDBJ whole genome shotgun (WGS) entry which is preliminary data.</text>
</comment>
<dbReference type="GO" id="GO:0008168">
    <property type="term" value="F:methyltransferase activity"/>
    <property type="evidence" value="ECO:0007669"/>
    <property type="project" value="UniProtKB-KW"/>
</dbReference>
<sequence length="236" mass="27625">MSGAEPKLDLDRIVFIGRTFDEYMRMFDLRQEELTGRRILDCPAGACSFIAKANPLGADATAADIAYFHSPEILAQKGLQDIEHAMYQLDKVQDNFVWEYFKSIDGLRKIRIEALTDSIQDRRSASERYIPAVLPELPFRDQEFDLTLSAHFLFMYGDRLDYDFHMQTLKELMRVTKEEIRIFPLVDLSSQRYEHLDPLIEHIVSQGWTVEEIEVPYEFQKGANHMLRIRRMNSHT</sequence>
<reference evidence="1 2" key="1">
    <citation type="submission" date="2014-08" db="EMBL/GenBank/DDBJ databases">
        <authorList>
            <person name="den Bakker H.C."/>
        </authorList>
    </citation>
    <scope>NUCLEOTIDE SEQUENCE [LARGE SCALE GENOMIC DNA]</scope>
    <source>
        <strain evidence="1 2">DSM 18334</strain>
    </source>
</reference>
<keyword evidence="2" id="KW-1185">Reference proteome</keyword>
<dbReference type="STRING" id="268407.PWYN_17820"/>
<dbReference type="GO" id="GO:0032259">
    <property type="term" value="P:methylation"/>
    <property type="evidence" value="ECO:0007669"/>
    <property type="project" value="UniProtKB-KW"/>
</dbReference>
<dbReference type="eggNOG" id="COG2226">
    <property type="taxonomic scope" value="Bacteria"/>
</dbReference>
<dbReference type="EMBL" id="JQCR01000003">
    <property type="protein sequence ID" value="KGE16574.1"/>
    <property type="molecule type" value="Genomic_DNA"/>
</dbReference>
<dbReference type="Proteomes" id="UP000029734">
    <property type="component" value="Unassembled WGS sequence"/>
</dbReference>
<evidence type="ECO:0000313" key="2">
    <source>
        <dbReference type="Proteomes" id="UP000029734"/>
    </source>
</evidence>
<proteinExistence type="predicted"/>
<dbReference type="RefSeq" id="WP_036654570.1">
    <property type="nucleotide sequence ID" value="NZ_JQCR01000003.1"/>
</dbReference>
<dbReference type="SUPFAM" id="SSF53335">
    <property type="entry name" value="S-adenosyl-L-methionine-dependent methyltransferases"/>
    <property type="match status" value="1"/>
</dbReference>
<keyword evidence="1" id="KW-0489">Methyltransferase</keyword>
<dbReference type="OrthoDB" id="9787807at2"/>
<name>A0A098M2I6_9BACL</name>
<protein>
    <submittedName>
        <fullName evidence="1">SAM-dependent methyltransferase</fullName>
    </submittedName>
</protein>
<reference evidence="1 2" key="2">
    <citation type="submission" date="2014-10" db="EMBL/GenBank/DDBJ databases">
        <title>Comparative genomics of the Paenibacillus odorifer group.</title>
        <authorList>
            <person name="Tsai Y.-C."/>
            <person name="Martin N."/>
            <person name="Korlach J."/>
            <person name="Wiedmann M."/>
        </authorList>
    </citation>
    <scope>NUCLEOTIDE SEQUENCE [LARGE SCALE GENOMIC DNA]</scope>
    <source>
        <strain evidence="1 2">DSM 18334</strain>
    </source>
</reference>
<dbReference type="InterPro" id="IPR029063">
    <property type="entry name" value="SAM-dependent_MTases_sf"/>
</dbReference>
<organism evidence="1 2">
    <name type="scientific">Paenibacillus wynnii</name>
    <dbReference type="NCBI Taxonomy" id="268407"/>
    <lineage>
        <taxon>Bacteria</taxon>
        <taxon>Bacillati</taxon>
        <taxon>Bacillota</taxon>
        <taxon>Bacilli</taxon>
        <taxon>Bacillales</taxon>
        <taxon>Paenibacillaceae</taxon>
        <taxon>Paenibacillus</taxon>
    </lineage>
</organism>
<gene>
    <name evidence="1" type="ORF">PWYN_17820</name>
</gene>